<proteinExistence type="predicted"/>
<reference evidence="2 3" key="2">
    <citation type="journal article" date="2013" name="PLoS ONE">
        <title>INDIGO - INtegrated Data Warehouse of MIcrobial GenOmes with Examples from the Red Sea Extremophiles.</title>
        <authorList>
            <person name="Alam I."/>
            <person name="Antunes A."/>
            <person name="Kamau A.A."/>
            <person name="Ba Alawi W."/>
            <person name="Kalkatawi M."/>
            <person name="Stingl U."/>
            <person name="Bajic V.B."/>
        </authorList>
    </citation>
    <scope>NUCLEOTIDE SEQUENCE [LARGE SCALE GENOMIC DNA]</scope>
    <source>
        <strain evidence="2 3">SARL4B</strain>
    </source>
</reference>
<keyword evidence="1" id="KW-0812">Transmembrane</keyword>
<evidence type="ECO:0000313" key="3">
    <source>
        <dbReference type="Proteomes" id="UP000003861"/>
    </source>
</evidence>
<evidence type="ECO:0000313" key="2">
    <source>
        <dbReference type="EMBL" id="ERJ05223.1"/>
    </source>
</evidence>
<organism evidence="2 3">
    <name type="scientific">Halorhabdus tiamatea SARL4B</name>
    <dbReference type="NCBI Taxonomy" id="1033806"/>
    <lineage>
        <taxon>Archaea</taxon>
        <taxon>Methanobacteriati</taxon>
        <taxon>Methanobacteriota</taxon>
        <taxon>Stenosarchaea group</taxon>
        <taxon>Halobacteria</taxon>
        <taxon>Halobacteriales</taxon>
        <taxon>Haloarculaceae</taxon>
        <taxon>Halorhabdus</taxon>
    </lineage>
</organism>
<dbReference type="Pfam" id="PF23922">
    <property type="entry name" value="DUF7261"/>
    <property type="match status" value="1"/>
</dbReference>
<dbReference type="Proteomes" id="UP000003861">
    <property type="component" value="Unassembled WGS sequence"/>
</dbReference>
<dbReference type="eggNOG" id="arCOG07777">
    <property type="taxonomic scope" value="Archaea"/>
</dbReference>
<dbReference type="InterPro" id="IPR055685">
    <property type="entry name" value="DUF7261"/>
</dbReference>
<dbReference type="OrthoDB" id="379330at2157"/>
<evidence type="ECO:0000256" key="1">
    <source>
        <dbReference type="SAM" id="Phobius"/>
    </source>
</evidence>
<reference evidence="2 3" key="1">
    <citation type="journal article" date="2011" name="J. Bacteriol.">
        <title>Genome sequence of Halorhabdus tiamatea, the first archaeon isolated from a deep-sea anoxic brine lake.</title>
        <authorList>
            <person name="Antunes A."/>
            <person name="Alam I."/>
            <person name="Bajic V.B."/>
            <person name="Stingl U."/>
        </authorList>
    </citation>
    <scope>NUCLEOTIDE SEQUENCE [LARGE SCALE GENOMIC DNA]</scope>
    <source>
        <strain evidence="2 3">SARL4B</strain>
    </source>
</reference>
<dbReference type="EMBL" id="AFNT02000040">
    <property type="protein sequence ID" value="ERJ05223.1"/>
    <property type="molecule type" value="Genomic_DNA"/>
</dbReference>
<name>U2DYH5_9EURY</name>
<accession>U2DYH5</accession>
<protein>
    <submittedName>
        <fullName evidence="2">Uncharacterized protein</fullName>
    </submittedName>
</protein>
<gene>
    <name evidence="2" type="ORF">HLRTI_002801</name>
</gene>
<feature type="transmembrane region" description="Helical" evidence="1">
    <location>
        <begin position="12"/>
        <end position="33"/>
    </location>
</feature>
<comment type="caution">
    <text evidence="2">The sequence shown here is derived from an EMBL/GenBank/DDBJ whole genome shotgun (WGS) entry which is preliminary data.</text>
</comment>
<dbReference type="STRING" id="1033806.HTIA_2770"/>
<dbReference type="AlphaFoldDB" id="U2DYH5"/>
<keyword evidence="1" id="KW-0472">Membrane</keyword>
<keyword evidence="1" id="KW-1133">Transmembrane helix</keyword>
<sequence>MVTRGGPGGDRGQLVVIAALMIALTVLASVVLLNTVHTSPDVTVRSDASGLADTDRSATELRDELRTAFLAANASEMTTNDNRLAYADQTHLKSVVKSIETEYNDLASTDRAMVVNVTYNHSAAVEGALTYYSGSGSMSLSGSETLLEDADGKAPLVSLNATTDLTLEFNDTDTNTSRFLNVTSTSVEFNGSDIHTFNTSSFVQVDFHNGTGEIRTVDDFYGNANVDFGDFNNVTLHDSSTSVGSTIEISAEGATCGSGSVPCVDDAGMDLNPTFIVRTADPSVTYETQFTLFEVSGS</sequence>